<dbReference type="Proteomes" id="UP000654075">
    <property type="component" value="Unassembled WGS sequence"/>
</dbReference>
<dbReference type="InterPro" id="IPR050742">
    <property type="entry name" value="Helicase_Restrict-Modif_Enz"/>
</dbReference>
<dbReference type="Gene3D" id="3.40.50.300">
    <property type="entry name" value="P-loop containing nucleotide triphosphate hydrolases"/>
    <property type="match status" value="2"/>
</dbReference>
<keyword evidence="3" id="KW-1185">Reference proteome</keyword>
<dbReference type="Pfam" id="PF00271">
    <property type="entry name" value="Helicase_C"/>
    <property type="match status" value="1"/>
</dbReference>
<evidence type="ECO:0000313" key="3">
    <source>
        <dbReference type="Proteomes" id="UP000654075"/>
    </source>
</evidence>
<dbReference type="GO" id="GO:0005524">
    <property type="term" value="F:ATP binding"/>
    <property type="evidence" value="ECO:0007669"/>
    <property type="project" value="InterPro"/>
</dbReference>
<name>A0A813E7U0_POLGL</name>
<dbReference type="InterPro" id="IPR001650">
    <property type="entry name" value="Helicase_C-like"/>
</dbReference>
<gene>
    <name evidence="2" type="ORF">PGLA1383_LOCUS13546</name>
</gene>
<dbReference type="InterPro" id="IPR006935">
    <property type="entry name" value="Helicase/UvrB_N"/>
</dbReference>
<dbReference type="GO" id="GO:0003677">
    <property type="term" value="F:DNA binding"/>
    <property type="evidence" value="ECO:0007669"/>
    <property type="project" value="InterPro"/>
</dbReference>
<reference evidence="2" key="1">
    <citation type="submission" date="2021-02" db="EMBL/GenBank/DDBJ databases">
        <authorList>
            <person name="Dougan E. K."/>
            <person name="Rhodes N."/>
            <person name="Thang M."/>
            <person name="Chan C."/>
        </authorList>
    </citation>
    <scope>NUCLEOTIDE SEQUENCE</scope>
</reference>
<feature type="non-terminal residue" evidence="2">
    <location>
        <position position="900"/>
    </location>
</feature>
<dbReference type="AlphaFoldDB" id="A0A813E7U0"/>
<comment type="caution">
    <text evidence="2">The sequence shown here is derived from an EMBL/GenBank/DDBJ whole genome shotgun (WGS) entry which is preliminary data.</text>
</comment>
<organism evidence="2 3">
    <name type="scientific">Polarella glacialis</name>
    <name type="common">Dinoflagellate</name>
    <dbReference type="NCBI Taxonomy" id="89957"/>
    <lineage>
        <taxon>Eukaryota</taxon>
        <taxon>Sar</taxon>
        <taxon>Alveolata</taxon>
        <taxon>Dinophyceae</taxon>
        <taxon>Suessiales</taxon>
        <taxon>Suessiaceae</taxon>
        <taxon>Polarella</taxon>
    </lineage>
</organism>
<dbReference type="PROSITE" id="PS51192">
    <property type="entry name" value="HELICASE_ATP_BIND_1"/>
    <property type="match status" value="1"/>
</dbReference>
<dbReference type="SUPFAM" id="SSF52540">
    <property type="entry name" value="P-loop containing nucleoside triphosphate hydrolases"/>
    <property type="match status" value="1"/>
</dbReference>
<dbReference type="InterPro" id="IPR027417">
    <property type="entry name" value="P-loop_NTPase"/>
</dbReference>
<feature type="non-terminal residue" evidence="2">
    <location>
        <position position="1"/>
    </location>
</feature>
<dbReference type="SMART" id="SM00487">
    <property type="entry name" value="DEXDc"/>
    <property type="match status" value="1"/>
</dbReference>
<proteinExistence type="predicted"/>
<dbReference type="GO" id="GO:0005829">
    <property type="term" value="C:cytosol"/>
    <property type="evidence" value="ECO:0007669"/>
    <property type="project" value="TreeGrafter"/>
</dbReference>
<dbReference type="OrthoDB" id="16911at2759"/>
<accession>A0A813E7U0</accession>
<dbReference type="PANTHER" id="PTHR47396:SF1">
    <property type="entry name" value="ATP-DEPENDENT HELICASE IRC3-RELATED"/>
    <property type="match status" value="1"/>
</dbReference>
<dbReference type="GO" id="GO:0016787">
    <property type="term" value="F:hydrolase activity"/>
    <property type="evidence" value="ECO:0007669"/>
    <property type="project" value="InterPro"/>
</dbReference>
<dbReference type="PANTHER" id="PTHR47396">
    <property type="entry name" value="TYPE I RESTRICTION ENZYME ECOKI R PROTEIN"/>
    <property type="match status" value="1"/>
</dbReference>
<protein>
    <recommendedName>
        <fullName evidence="1">Helicase ATP-binding domain-containing protein</fullName>
    </recommendedName>
</protein>
<evidence type="ECO:0000313" key="2">
    <source>
        <dbReference type="EMBL" id="CAE8595027.1"/>
    </source>
</evidence>
<dbReference type="InterPro" id="IPR014001">
    <property type="entry name" value="Helicase_ATP-bd"/>
</dbReference>
<dbReference type="EMBL" id="CAJNNV010007518">
    <property type="protein sequence ID" value="CAE8595027.1"/>
    <property type="molecule type" value="Genomic_DNA"/>
</dbReference>
<sequence>ALLVLSWLHANLGQMGFCRGLSSATTCRKGWTRSYASTGKCSRALATEALHATPPPVPAFLRLPKQPRHYQEEAVAFFFEHASATGQGAKGRPLRMRLVCGSGKTFIYGLIISRVDHPTGQSVVLVPWRDLARQTALELEGFGLRVCVIGDESHAIDEEAHVVVCVYASAHYLQGRAFRIKIVDEAHHVHAALNSKLSWETMLHGQVKASLEADFSATFQDSSDIDFDYGFTQALRDGYVCDLEIIICLTADSATRLASLADMVHENQKSWSPMFIMFNTLGTAKQFAATLRERGLGAQAMGGTATRKERLAAHEALQDGGLNALCLVRLFNEGTSISELRTVVMAEPRRSSINIQQVAMRVIRTHSSKPDGFGRFVQAVGLDPWIVDDSDLRNYVLGLTDVKQLSSLQSKTYIRDVGSWIRCQDGDEEGDEDDYTVHAKRMTSAESEDANSSAFVDVRVFDSAGQQVGGEEKRDPHWLLNMRLQQLRSWQHENGGVLPSLESSDQEEKTLAQWLTAAAQRASSGSLSSEAMRLLKEMPGMPSFLDETDALNSLVSWVETQKRLPTNAPEIIEQGQYRGMREFRAAFLKYTLTADDMRRIRRVPELYHYITQPKSATSWRDSLADVISWIEENEQLPSGRSGDELEQLQYRRIQQLRWYYFGGLLSSEDMQTLRDTPELYDLTRAWDSETPVDEKAWRSQLQDVVDWLQQNHHLSASLPYTLSSCIQNIRLCYLGGLLAEEDMQMLRATPELSRLTGIWETEGRVQVKSWRLVLSDLIDWIQVNQRYPGRDAQDKYEHLQRTRLQFIQSRYVGGLLSEEDKQMLKDIPEFQELIRSWDAGSSQTTHTPWRKGLRDVVAWIKGNQRLPARNARDKGEDIQGGRIQHLQLLFLSGRLSSQDK</sequence>
<evidence type="ECO:0000259" key="1">
    <source>
        <dbReference type="PROSITE" id="PS51192"/>
    </source>
</evidence>
<dbReference type="SMART" id="SM00490">
    <property type="entry name" value="HELICc"/>
    <property type="match status" value="1"/>
</dbReference>
<dbReference type="Pfam" id="PF04851">
    <property type="entry name" value="ResIII"/>
    <property type="match status" value="1"/>
</dbReference>
<feature type="domain" description="Helicase ATP-binding" evidence="1">
    <location>
        <begin position="85"/>
        <end position="237"/>
    </location>
</feature>